<proteinExistence type="predicted"/>
<evidence type="ECO:0000256" key="1">
    <source>
        <dbReference type="SAM" id="MobiDB-lite"/>
    </source>
</evidence>
<dbReference type="AlphaFoldDB" id="A0A9N8HEX9"/>
<feature type="compositionally biased region" description="Basic and acidic residues" evidence="1">
    <location>
        <begin position="68"/>
        <end position="87"/>
    </location>
</feature>
<protein>
    <submittedName>
        <fullName evidence="2">Uncharacterized protein</fullName>
    </submittedName>
</protein>
<gene>
    <name evidence="2" type="ORF">SEMRO_406_G136430.1</name>
</gene>
<reference evidence="2" key="1">
    <citation type="submission" date="2020-06" db="EMBL/GenBank/DDBJ databases">
        <authorList>
            <consortium name="Plant Systems Biology data submission"/>
        </authorList>
    </citation>
    <scope>NUCLEOTIDE SEQUENCE</scope>
    <source>
        <strain evidence="2">D6</strain>
    </source>
</reference>
<feature type="region of interest" description="Disordered" evidence="1">
    <location>
        <begin position="1"/>
        <end position="146"/>
    </location>
</feature>
<accession>A0A9N8HEX9</accession>
<feature type="compositionally biased region" description="Low complexity" evidence="1">
    <location>
        <begin position="88"/>
        <end position="99"/>
    </location>
</feature>
<keyword evidence="3" id="KW-1185">Reference proteome</keyword>
<feature type="compositionally biased region" description="Basic and acidic residues" evidence="1">
    <location>
        <begin position="1"/>
        <end position="15"/>
    </location>
</feature>
<dbReference type="EMBL" id="CAICTM010000405">
    <property type="protein sequence ID" value="CAB9509815.1"/>
    <property type="molecule type" value="Genomic_DNA"/>
</dbReference>
<evidence type="ECO:0000313" key="2">
    <source>
        <dbReference type="EMBL" id="CAB9509815.1"/>
    </source>
</evidence>
<sequence>MEEDKADANGHHGDAPGDTGNAARDVENPPDQLDDDSAVMDCLTNRSEAEAAQQYHDEIQQYQDEESDTKKAQVEDKDKVAKREAKKTTNSLSTATCTTRSQNEIKSEEDKATTKFTEIGSEQAGLPNKKDTAADPGMPANTDAGPNAVVGALPFFRGLGKNKSTTVKAANGTSCYDPSIIHEEQNPEQGKYPPTAISATASGEAVDRNNNPMVPINQPINAPGSHQSLLDDLVERIEPIPVAPTTLHRGANQRPQSRPGAYTGENLQRVQSLDFDLVVWELD</sequence>
<evidence type="ECO:0000313" key="3">
    <source>
        <dbReference type="Proteomes" id="UP001153069"/>
    </source>
</evidence>
<comment type="caution">
    <text evidence="2">The sequence shown here is derived from an EMBL/GenBank/DDBJ whole genome shotgun (WGS) entry which is preliminary data.</text>
</comment>
<organism evidence="2 3">
    <name type="scientific">Seminavis robusta</name>
    <dbReference type="NCBI Taxonomy" id="568900"/>
    <lineage>
        <taxon>Eukaryota</taxon>
        <taxon>Sar</taxon>
        <taxon>Stramenopiles</taxon>
        <taxon>Ochrophyta</taxon>
        <taxon>Bacillariophyta</taxon>
        <taxon>Bacillariophyceae</taxon>
        <taxon>Bacillariophycidae</taxon>
        <taxon>Naviculales</taxon>
        <taxon>Naviculaceae</taxon>
        <taxon>Seminavis</taxon>
    </lineage>
</organism>
<feature type="compositionally biased region" description="Basic and acidic residues" evidence="1">
    <location>
        <begin position="103"/>
        <end position="113"/>
    </location>
</feature>
<feature type="region of interest" description="Disordered" evidence="1">
    <location>
        <begin position="242"/>
        <end position="262"/>
    </location>
</feature>
<name>A0A9N8HEX9_9STRA</name>
<dbReference type="Proteomes" id="UP001153069">
    <property type="component" value="Unassembled WGS sequence"/>
</dbReference>